<dbReference type="Proteomes" id="UP001218231">
    <property type="component" value="Chromosome"/>
</dbReference>
<evidence type="ECO:0000313" key="2">
    <source>
        <dbReference type="Proteomes" id="UP001218231"/>
    </source>
</evidence>
<dbReference type="InterPro" id="IPR027417">
    <property type="entry name" value="P-loop_NTPase"/>
</dbReference>
<name>A0ABY7U0P4_9SPHN</name>
<dbReference type="SUPFAM" id="SSF52540">
    <property type="entry name" value="P-loop containing nucleoside triphosphate hydrolases"/>
    <property type="match status" value="1"/>
</dbReference>
<dbReference type="Gene3D" id="3.40.50.300">
    <property type="entry name" value="P-loop containing nucleotide triphosphate hydrolases"/>
    <property type="match status" value="1"/>
</dbReference>
<protein>
    <recommendedName>
        <fullName evidence="3">Protein ImuA</fullName>
    </recommendedName>
</protein>
<dbReference type="RefSeq" id="WP_273618670.1">
    <property type="nucleotide sequence ID" value="NZ_CP117417.1"/>
</dbReference>
<organism evidence="1 2">
    <name type="scientific">Novosphingobium humi</name>
    <dbReference type="NCBI Taxonomy" id="2282397"/>
    <lineage>
        <taxon>Bacteria</taxon>
        <taxon>Pseudomonadati</taxon>
        <taxon>Pseudomonadota</taxon>
        <taxon>Alphaproteobacteria</taxon>
        <taxon>Sphingomonadales</taxon>
        <taxon>Sphingomonadaceae</taxon>
        <taxon>Novosphingobium</taxon>
    </lineage>
</organism>
<reference evidence="1 2" key="1">
    <citation type="submission" date="2023-02" db="EMBL/GenBank/DDBJ databases">
        <title>Genome sequence of Novosphingobium humi KACC 19094.</title>
        <authorList>
            <person name="Kim S."/>
            <person name="Heo J."/>
            <person name="Kwon S.-W."/>
        </authorList>
    </citation>
    <scope>NUCLEOTIDE SEQUENCE [LARGE SCALE GENOMIC DNA]</scope>
    <source>
        <strain evidence="1 2">KACC 19094</strain>
    </source>
</reference>
<proteinExistence type="predicted"/>
<dbReference type="PIRSF" id="PIRSF034285">
    <property type="entry name" value="UCP034285"/>
    <property type="match status" value="1"/>
</dbReference>
<keyword evidence="2" id="KW-1185">Reference proteome</keyword>
<accession>A0ABY7U0P4</accession>
<evidence type="ECO:0008006" key="3">
    <source>
        <dbReference type="Google" id="ProtNLM"/>
    </source>
</evidence>
<evidence type="ECO:0000313" key="1">
    <source>
        <dbReference type="EMBL" id="WCT78341.1"/>
    </source>
</evidence>
<sequence>MRIINAHSPLPDAPPIRRWSSGMEAMDAALGGGLAHGCLHEIYAAEVGDGAAAAGFTLAAATGMSGAKPLLWLRSRRAAGALGVFQGAGWAELGGAPGGGLVGVVGDTMGLLRAAVDGLRCAALGAVVVESWGAMRELDLTASRRFALAAEQSGVPLLLLRVDAAPSPSAARTRWQVAAAPSRPLPQAGPGHAPGAPCFDITLLRQRSGPSGQSWRLEWDREKCQFRDGQFREALSGAVVPVPLDRSAPDRAGKRHAA</sequence>
<dbReference type="EMBL" id="CP117417">
    <property type="protein sequence ID" value="WCT78341.1"/>
    <property type="molecule type" value="Genomic_DNA"/>
</dbReference>
<dbReference type="InterPro" id="IPR017026">
    <property type="entry name" value="ImuA"/>
</dbReference>
<gene>
    <name evidence="1" type="ORF">PQ457_05050</name>
</gene>